<dbReference type="Pfam" id="PF08044">
    <property type="entry name" value="DUF1707"/>
    <property type="match status" value="1"/>
</dbReference>
<evidence type="ECO:0000313" key="4">
    <source>
        <dbReference type="Proteomes" id="UP000199417"/>
    </source>
</evidence>
<evidence type="ECO:0000259" key="2">
    <source>
        <dbReference type="Pfam" id="PF08044"/>
    </source>
</evidence>
<dbReference type="STRING" id="168276.SAMN05444580_103191"/>
<proteinExistence type="predicted"/>
<sequence>MEAREPVAARDLRVSDAEREHVGEMLQRAVGQGLLSLGEFTERMDTALAAKTRGELNVVLYDLPGVQLVGEHGQPVAPPTAAGQPAYPAPGHPQPGYAQPGYLQPTGPQSGQVVRGRMSTVVRKGRWQVPPTLHVDSRMSTVTLDFSEAVMQTQVVELIVDDYCSTISLIVPPEATVDLNGVETVGGSATNKVRTGPPMGPLHLVVRGRVRFGSITAKHPFGTTFRRMLR</sequence>
<feature type="region of interest" description="Disordered" evidence="1">
    <location>
        <begin position="77"/>
        <end position="97"/>
    </location>
</feature>
<evidence type="ECO:0000313" key="3">
    <source>
        <dbReference type="EMBL" id="SDD17868.1"/>
    </source>
</evidence>
<dbReference type="PANTHER" id="PTHR40763">
    <property type="entry name" value="MEMBRANE PROTEIN-RELATED"/>
    <property type="match status" value="1"/>
</dbReference>
<gene>
    <name evidence="3" type="ORF">SAMN05444580_103191</name>
</gene>
<accession>A0A1G6SM00</accession>
<name>A0A1G6SM00_9NOCA</name>
<dbReference type="InterPro" id="IPR012551">
    <property type="entry name" value="DUF1707_SHOCT-like"/>
</dbReference>
<evidence type="ECO:0000256" key="1">
    <source>
        <dbReference type="SAM" id="MobiDB-lite"/>
    </source>
</evidence>
<dbReference type="EMBL" id="FNAB01000003">
    <property type="protein sequence ID" value="SDD17868.1"/>
    <property type="molecule type" value="Genomic_DNA"/>
</dbReference>
<dbReference type="AlphaFoldDB" id="A0A1G6SM00"/>
<protein>
    <recommendedName>
        <fullName evidence="2">DUF1707 domain-containing protein</fullName>
    </recommendedName>
</protein>
<reference evidence="3 4" key="1">
    <citation type="submission" date="2016-10" db="EMBL/GenBank/DDBJ databases">
        <authorList>
            <person name="de Groot N.N."/>
        </authorList>
    </citation>
    <scope>NUCLEOTIDE SEQUENCE [LARGE SCALE GENOMIC DNA]</scope>
    <source>
        <strain evidence="3 4">JCM 11308</strain>
    </source>
</reference>
<keyword evidence="4" id="KW-1185">Reference proteome</keyword>
<feature type="domain" description="DUF1707" evidence="2">
    <location>
        <begin position="12"/>
        <end position="64"/>
    </location>
</feature>
<dbReference type="Proteomes" id="UP000199417">
    <property type="component" value="Unassembled WGS sequence"/>
</dbReference>
<dbReference type="PANTHER" id="PTHR40763:SF5">
    <property type="entry name" value="MEMBRANE PROTEIN"/>
    <property type="match status" value="1"/>
</dbReference>
<organism evidence="3 4">
    <name type="scientific">Rhodococcus tukisamuensis</name>
    <dbReference type="NCBI Taxonomy" id="168276"/>
    <lineage>
        <taxon>Bacteria</taxon>
        <taxon>Bacillati</taxon>
        <taxon>Actinomycetota</taxon>
        <taxon>Actinomycetes</taxon>
        <taxon>Mycobacteriales</taxon>
        <taxon>Nocardiaceae</taxon>
        <taxon>Rhodococcus</taxon>
    </lineage>
</organism>